<proteinExistence type="predicted"/>
<dbReference type="Proteomes" id="UP000789525">
    <property type="component" value="Unassembled WGS sequence"/>
</dbReference>
<gene>
    <name evidence="1" type="ORF">ACOLOM_LOCUS11979</name>
</gene>
<name>A0ACA9QAN7_9GLOM</name>
<keyword evidence="2" id="KW-1185">Reference proteome</keyword>
<evidence type="ECO:0000313" key="2">
    <source>
        <dbReference type="Proteomes" id="UP000789525"/>
    </source>
</evidence>
<feature type="non-terminal residue" evidence="1">
    <location>
        <position position="1"/>
    </location>
</feature>
<dbReference type="EMBL" id="CAJVPT010046102">
    <property type="protein sequence ID" value="CAG8737422.1"/>
    <property type="molecule type" value="Genomic_DNA"/>
</dbReference>
<evidence type="ECO:0000313" key="1">
    <source>
        <dbReference type="EMBL" id="CAG8737422.1"/>
    </source>
</evidence>
<protein>
    <submittedName>
        <fullName evidence="1">2982_t:CDS:1</fullName>
    </submittedName>
</protein>
<reference evidence="1" key="1">
    <citation type="submission" date="2021-06" db="EMBL/GenBank/DDBJ databases">
        <authorList>
            <person name="Kallberg Y."/>
            <person name="Tangrot J."/>
            <person name="Rosling A."/>
        </authorList>
    </citation>
    <scope>NUCLEOTIDE SEQUENCE</scope>
    <source>
        <strain evidence="1">CL356</strain>
    </source>
</reference>
<accession>A0ACA9QAN7</accession>
<organism evidence="1 2">
    <name type="scientific">Acaulospora colombiana</name>
    <dbReference type="NCBI Taxonomy" id="27376"/>
    <lineage>
        <taxon>Eukaryota</taxon>
        <taxon>Fungi</taxon>
        <taxon>Fungi incertae sedis</taxon>
        <taxon>Mucoromycota</taxon>
        <taxon>Glomeromycotina</taxon>
        <taxon>Glomeromycetes</taxon>
        <taxon>Diversisporales</taxon>
        <taxon>Acaulosporaceae</taxon>
        <taxon>Acaulospora</taxon>
    </lineage>
</organism>
<sequence length="187" mass="21684">ELKRTGIVPEPPLLPELTSLNVTVYGCRKPPFIDTIYYVYETLAASSKLLETLRIKIWYSERIHEYEGGKMANDMILSLESLSHLCLKCPNLETLGFSVAKRSNMVAISTALNLSNRLCRLRLTMSRERSARTSFEFFHLIKQYLSQLVYLHVRSYKEGRFISQLEYTLWKMFKMTGSKPSSWDANL</sequence>
<comment type="caution">
    <text evidence="1">The sequence shown here is derived from an EMBL/GenBank/DDBJ whole genome shotgun (WGS) entry which is preliminary data.</text>
</comment>